<feature type="region of interest" description="Disordered" evidence="11">
    <location>
        <begin position="1"/>
        <end position="44"/>
    </location>
</feature>
<dbReference type="PANTHER" id="PTHR46481">
    <property type="entry name" value="ZINC FINGER BED DOMAIN-CONTAINING PROTEIN 4"/>
    <property type="match status" value="1"/>
</dbReference>
<dbReference type="InterPro" id="IPR008906">
    <property type="entry name" value="HATC_C_dom"/>
</dbReference>
<keyword evidence="14" id="KW-1185">Reference proteome</keyword>
<dbReference type="OrthoDB" id="536368at2759"/>
<keyword evidence="6" id="KW-0805">Transcription regulation</keyword>
<evidence type="ECO:0000256" key="6">
    <source>
        <dbReference type="ARBA" id="ARBA00023015"/>
    </source>
</evidence>
<dbReference type="InterPro" id="IPR012337">
    <property type="entry name" value="RNaseH-like_sf"/>
</dbReference>
<comment type="caution">
    <text evidence="13">The sequence shown here is derived from an EMBL/GenBank/DDBJ whole genome shotgun (WGS) entry which is preliminary data.</text>
</comment>
<dbReference type="PANTHER" id="PTHR46481:SF7">
    <property type="entry name" value="ZINC FINGER BED DOMAIN-CONTAINING PROTEIN RICESLEEPER 2-LIKE"/>
    <property type="match status" value="1"/>
</dbReference>
<dbReference type="PROSITE" id="PS50808">
    <property type="entry name" value="ZF_BED"/>
    <property type="match status" value="1"/>
</dbReference>
<name>A0A8J6D4J8_9ROSI</name>
<evidence type="ECO:0000256" key="3">
    <source>
        <dbReference type="ARBA" id="ARBA00022723"/>
    </source>
</evidence>
<organism evidence="13 14">
    <name type="scientific">Gossypium anomalum</name>
    <dbReference type="NCBI Taxonomy" id="47600"/>
    <lineage>
        <taxon>Eukaryota</taxon>
        <taxon>Viridiplantae</taxon>
        <taxon>Streptophyta</taxon>
        <taxon>Embryophyta</taxon>
        <taxon>Tracheophyta</taxon>
        <taxon>Spermatophyta</taxon>
        <taxon>Magnoliopsida</taxon>
        <taxon>eudicotyledons</taxon>
        <taxon>Gunneridae</taxon>
        <taxon>Pentapetalae</taxon>
        <taxon>rosids</taxon>
        <taxon>malvids</taxon>
        <taxon>Malvales</taxon>
        <taxon>Malvaceae</taxon>
        <taxon>Malvoideae</taxon>
        <taxon>Gossypium</taxon>
    </lineage>
</organism>
<feature type="region of interest" description="Disordered" evidence="11">
    <location>
        <begin position="643"/>
        <end position="694"/>
    </location>
</feature>
<evidence type="ECO:0000256" key="5">
    <source>
        <dbReference type="ARBA" id="ARBA00022833"/>
    </source>
</evidence>
<evidence type="ECO:0000256" key="9">
    <source>
        <dbReference type="ARBA" id="ARBA00023242"/>
    </source>
</evidence>
<evidence type="ECO:0000256" key="8">
    <source>
        <dbReference type="ARBA" id="ARBA00023163"/>
    </source>
</evidence>
<dbReference type="AlphaFoldDB" id="A0A8J6D4J8"/>
<dbReference type="Pfam" id="PF14372">
    <property type="entry name" value="hAT-like_RNase-H"/>
    <property type="match status" value="1"/>
</dbReference>
<dbReference type="GO" id="GO:0003677">
    <property type="term" value="F:DNA binding"/>
    <property type="evidence" value="ECO:0007669"/>
    <property type="project" value="UniProtKB-KW"/>
</dbReference>
<dbReference type="EMBL" id="JAHUZN010000006">
    <property type="protein sequence ID" value="KAG8490958.1"/>
    <property type="molecule type" value="Genomic_DNA"/>
</dbReference>
<comment type="subunit">
    <text evidence="2">Homodimer.</text>
</comment>
<dbReference type="GO" id="GO:0046983">
    <property type="term" value="F:protein dimerization activity"/>
    <property type="evidence" value="ECO:0007669"/>
    <property type="project" value="InterPro"/>
</dbReference>
<keyword evidence="9" id="KW-0539">Nucleus</keyword>
<evidence type="ECO:0000259" key="12">
    <source>
        <dbReference type="PROSITE" id="PS50808"/>
    </source>
</evidence>
<feature type="compositionally biased region" description="Polar residues" evidence="11">
    <location>
        <begin position="1"/>
        <end position="35"/>
    </location>
</feature>
<evidence type="ECO:0000256" key="7">
    <source>
        <dbReference type="ARBA" id="ARBA00023125"/>
    </source>
</evidence>
<sequence>MSTEPTSIEGSVTPPTSIDSENSGVGASSQANVTTGKRKATPQRSEVWSHFTKIINSEGASKAKCNYCQKEFCCDVKKNGTGSLKYHIGSYKKNPSNVVDPSQGQLVLPRKGVEGGEGHLSTWRFDQEACRKGLAQMIVIDELPFKFVESEGFKKFMFVACPRFHIPSRTTMTRDVYQLYLDERVKIKQLLKSSCSRVCLTTDTWTSLQRVNYLCITAHFIDNDWKLNKKILNFCPISSHKGESIGMVIEKCLLNWGIDKLFTVTIDNASSNDVAIGLKEMNKSVERVRGAVRYVRQSPARLQKFKECVVVEKIECKKMLCLDVCTRWNSTYLMLDTAQNFERAFERFEEQDTNFRAELERGEGWPSVDDWTNVRDLRDFLEHFYEVTLHAQLNSNFDFNVMAIKMKEKYDEYWGDIDKMNLLMFVACVLDPRQKLKYLEFALSEMSSSEKASEMMQKLKESLYELFDEYKPSLHSTCSQLSVSTHVSLGEPQQKRRMQALYKKRELEICGEDKTSELDKYLAEANEEFVEDIDILLWWKVNSPRFPTLSKMARDVLAIPVSTVALESAFSTGGRVLDQYRSSLTPKIVQALVCTQDWIRKSSSQEDIKKIEEQIQELDKIENATSTSSSTLSFFQIQCSDSNRKRGFSPRKSNQKATSKDEKGFNLQQRKSASKQSGPSPAPAPGLSVQFDGKSNSRSLDIDFEERLEAIRRAALEQKMVEEQKEYGPIDYDAPVESEKKTIGLGTKIGVGIAVAVFGLVFTLGDFLPGRCV</sequence>
<dbReference type="Pfam" id="PF02892">
    <property type="entry name" value="zf-BED"/>
    <property type="match status" value="1"/>
</dbReference>
<keyword evidence="5" id="KW-0862">Zinc</keyword>
<dbReference type="GO" id="GO:0005634">
    <property type="term" value="C:nucleus"/>
    <property type="evidence" value="ECO:0007669"/>
    <property type="project" value="UniProtKB-SubCell"/>
</dbReference>
<gene>
    <name evidence="13" type="ORF">CXB51_014740</name>
</gene>
<evidence type="ECO:0000313" key="14">
    <source>
        <dbReference type="Proteomes" id="UP000701853"/>
    </source>
</evidence>
<dbReference type="InterPro" id="IPR025525">
    <property type="entry name" value="hAT-like_transposase_RNase-H"/>
</dbReference>
<evidence type="ECO:0000256" key="10">
    <source>
        <dbReference type="PROSITE-ProRule" id="PRU00027"/>
    </source>
</evidence>
<feature type="domain" description="BED-type" evidence="12">
    <location>
        <begin position="42"/>
        <end position="98"/>
    </location>
</feature>
<dbReference type="SUPFAM" id="SSF53098">
    <property type="entry name" value="Ribonuclease H-like"/>
    <property type="match status" value="1"/>
</dbReference>
<dbReference type="SUPFAM" id="SSF140996">
    <property type="entry name" value="Hermes dimerisation domain"/>
    <property type="match status" value="1"/>
</dbReference>
<evidence type="ECO:0000256" key="11">
    <source>
        <dbReference type="SAM" id="MobiDB-lite"/>
    </source>
</evidence>
<reference evidence="13 14" key="1">
    <citation type="journal article" date="2021" name="bioRxiv">
        <title>The Gossypium anomalum genome as a resource for cotton improvement and evolutionary analysis of hybrid incompatibility.</title>
        <authorList>
            <person name="Grover C.E."/>
            <person name="Yuan D."/>
            <person name="Arick M.A."/>
            <person name="Miller E.R."/>
            <person name="Hu G."/>
            <person name="Peterson D.G."/>
            <person name="Wendel J.F."/>
            <person name="Udall J.A."/>
        </authorList>
    </citation>
    <scope>NUCLEOTIDE SEQUENCE [LARGE SCALE GENOMIC DNA]</scope>
    <source>
        <strain evidence="13">JFW-Udall</strain>
        <tissue evidence="13">Leaf</tissue>
    </source>
</reference>
<evidence type="ECO:0000256" key="4">
    <source>
        <dbReference type="ARBA" id="ARBA00022771"/>
    </source>
</evidence>
<protein>
    <recommendedName>
        <fullName evidence="12">BED-type domain-containing protein</fullName>
    </recommendedName>
</protein>
<dbReference type="GO" id="GO:0008270">
    <property type="term" value="F:zinc ion binding"/>
    <property type="evidence" value="ECO:0007669"/>
    <property type="project" value="UniProtKB-KW"/>
</dbReference>
<dbReference type="Proteomes" id="UP000701853">
    <property type="component" value="Chromosome 6"/>
</dbReference>
<evidence type="ECO:0000256" key="1">
    <source>
        <dbReference type="ARBA" id="ARBA00004123"/>
    </source>
</evidence>
<dbReference type="SMART" id="SM00614">
    <property type="entry name" value="ZnF_BED"/>
    <property type="match status" value="1"/>
</dbReference>
<comment type="subcellular location">
    <subcellularLocation>
        <location evidence="1">Nucleus</location>
    </subcellularLocation>
</comment>
<evidence type="ECO:0000313" key="13">
    <source>
        <dbReference type="EMBL" id="KAG8490958.1"/>
    </source>
</evidence>
<dbReference type="Pfam" id="PF05699">
    <property type="entry name" value="Dimer_Tnp_hAT"/>
    <property type="match status" value="1"/>
</dbReference>
<accession>A0A8J6D4J8</accession>
<keyword evidence="4 10" id="KW-0863">Zinc-finger</keyword>
<keyword evidence="8" id="KW-0804">Transcription</keyword>
<dbReference type="InterPro" id="IPR003656">
    <property type="entry name" value="Znf_BED"/>
</dbReference>
<dbReference type="InterPro" id="IPR052035">
    <property type="entry name" value="ZnF_BED_domain_contain"/>
</dbReference>
<proteinExistence type="predicted"/>
<evidence type="ECO:0000256" key="2">
    <source>
        <dbReference type="ARBA" id="ARBA00011738"/>
    </source>
</evidence>
<keyword evidence="3" id="KW-0479">Metal-binding</keyword>
<keyword evidence="7" id="KW-0238">DNA-binding</keyword>